<dbReference type="RefSeq" id="WP_408092541.1">
    <property type="nucleotide sequence ID" value="NZ_JBELPY010000015.1"/>
</dbReference>
<sequence>MIKIFTTTFLILSITLFSQNRIKILDSENQKPIAYAKLILKNKDYYKNTEENGETMLEKDEEISEIQSFGFENLHVEKFQQIYLLKPKFSEIETVEISKPKFQKKFTVGSIKKSNMGFAALSKSWVVVDLFKNNIPEEKVYIKKIKIPTQVDKTLKEATFNLVFYENINGKPSSEKRKNIIVTCKSGKNITEVDLTKSPISFPKEGLFIGFEWILNEQNKYSYTTDIHHLDGTKEEKCTTNWNISFFQRLRI</sequence>
<dbReference type="EMBL" id="JBELPY010000015">
    <property type="protein sequence ID" value="MFL9835625.1"/>
    <property type="molecule type" value="Genomic_DNA"/>
</dbReference>
<name>A0ABW8Y8D6_9FLAO</name>
<gene>
    <name evidence="1" type="ORF">ABS765_16530</name>
</gene>
<evidence type="ECO:0000313" key="1">
    <source>
        <dbReference type="EMBL" id="MFL9835625.1"/>
    </source>
</evidence>
<comment type="caution">
    <text evidence="1">The sequence shown here is derived from an EMBL/GenBank/DDBJ whole genome shotgun (WGS) entry which is preliminary data.</text>
</comment>
<evidence type="ECO:0000313" key="2">
    <source>
        <dbReference type="Proteomes" id="UP001629058"/>
    </source>
</evidence>
<dbReference type="Proteomes" id="UP001629058">
    <property type="component" value="Unassembled WGS sequence"/>
</dbReference>
<accession>A0ABW8Y8D6</accession>
<proteinExistence type="predicted"/>
<organism evidence="1 2">
    <name type="scientific">Chryseobacterium terrae</name>
    <dbReference type="NCBI Taxonomy" id="3163299"/>
    <lineage>
        <taxon>Bacteria</taxon>
        <taxon>Pseudomonadati</taxon>
        <taxon>Bacteroidota</taxon>
        <taxon>Flavobacteriia</taxon>
        <taxon>Flavobacteriales</taxon>
        <taxon>Weeksellaceae</taxon>
        <taxon>Chryseobacterium group</taxon>
        <taxon>Chryseobacterium</taxon>
    </lineage>
</organism>
<keyword evidence="2" id="KW-1185">Reference proteome</keyword>
<protein>
    <submittedName>
        <fullName evidence="1">Uncharacterized protein</fullName>
    </submittedName>
</protein>
<reference evidence="1 2" key="1">
    <citation type="submission" date="2024-06" db="EMBL/GenBank/DDBJ databases">
        <authorList>
            <person name="Kaempfer P."/>
            <person name="Viver T."/>
        </authorList>
    </citation>
    <scope>NUCLEOTIDE SEQUENCE [LARGE SCALE GENOMIC DNA]</scope>
    <source>
        <strain evidence="1 2">ST-37</strain>
    </source>
</reference>